<dbReference type="EMBL" id="BMNH01000004">
    <property type="protein sequence ID" value="GGO66790.1"/>
    <property type="molecule type" value="Genomic_DNA"/>
</dbReference>
<feature type="transmembrane region" description="Helical" evidence="6">
    <location>
        <begin position="422"/>
        <end position="444"/>
    </location>
</feature>
<dbReference type="PANTHER" id="PTHR43229">
    <property type="entry name" value="NODULATION PROTEIN J"/>
    <property type="match status" value="1"/>
</dbReference>
<feature type="transmembrane region" description="Helical" evidence="6">
    <location>
        <begin position="58"/>
        <end position="80"/>
    </location>
</feature>
<feature type="transmembrane region" description="Helical" evidence="6">
    <location>
        <begin position="310"/>
        <end position="331"/>
    </location>
</feature>
<comment type="caution">
    <text evidence="8">The sequence shown here is derived from an EMBL/GenBank/DDBJ whole genome shotgun (WGS) entry which is preliminary data.</text>
</comment>
<dbReference type="GO" id="GO:0016020">
    <property type="term" value="C:membrane"/>
    <property type="evidence" value="ECO:0007669"/>
    <property type="project" value="UniProtKB-SubCell"/>
</dbReference>
<keyword evidence="2 6" id="KW-0812">Transmembrane</keyword>
<feature type="transmembrane region" description="Helical" evidence="6">
    <location>
        <begin position="343"/>
        <end position="361"/>
    </location>
</feature>
<feature type="transmembrane region" description="Helical" evidence="6">
    <location>
        <begin position="225"/>
        <end position="246"/>
    </location>
</feature>
<accession>A0A918DHF2</accession>
<feature type="transmembrane region" description="Helical" evidence="6">
    <location>
        <begin position="140"/>
        <end position="160"/>
    </location>
</feature>
<dbReference type="GO" id="GO:0140359">
    <property type="term" value="F:ABC-type transporter activity"/>
    <property type="evidence" value="ECO:0007669"/>
    <property type="project" value="InterPro"/>
</dbReference>
<dbReference type="PANTHER" id="PTHR43229:SF3">
    <property type="entry name" value="ABC-TYPE MULTIDRUG TRANSPORT SYSTEM, PERMEASE COMPONENT"/>
    <property type="match status" value="1"/>
</dbReference>
<gene>
    <name evidence="8" type="ORF">GCM10012289_21650</name>
</gene>
<feature type="domain" description="ABC-2 type transporter transmembrane" evidence="7">
    <location>
        <begin position="8"/>
        <end position="212"/>
    </location>
</feature>
<keyword evidence="3 6" id="KW-1133">Transmembrane helix</keyword>
<evidence type="ECO:0000256" key="1">
    <source>
        <dbReference type="ARBA" id="ARBA00004141"/>
    </source>
</evidence>
<evidence type="ECO:0000259" key="7">
    <source>
        <dbReference type="Pfam" id="PF01061"/>
    </source>
</evidence>
<dbReference type="Pfam" id="PF01061">
    <property type="entry name" value="ABC2_membrane"/>
    <property type="match status" value="2"/>
</dbReference>
<keyword evidence="4 6" id="KW-0472">Membrane</keyword>
<feature type="transmembrane region" description="Helical" evidence="6">
    <location>
        <begin position="385"/>
        <end position="416"/>
    </location>
</feature>
<dbReference type="Proteomes" id="UP000646523">
    <property type="component" value="Unassembled WGS sequence"/>
</dbReference>
<evidence type="ECO:0000256" key="5">
    <source>
        <dbReference type="SAM" id="MobiDB-lite"/>
    </source>
</evidence>
<comment type="subcellular location">
    <subcellularLocation>
        <location evidence="1">Membrane</location>
        <topology evidence="1">Multi-pass membrane protein</topology>
    </subcellularLocation>
</comment>
<feature type="transmembrane region" description="Helical" evidence="6">
    <location>
        <begin position="514"/>
        <end position="534"/>
    </location>
</feature>
<evidence type="ECO:0000256" key="2">
    <source>
        <dbReference type="ARBA" id="ARBA00022692"/>
    </source>
</evidence>
<feature type="domain" description="ABC-2 type transporter transmembrane" evidence="7">
    <location>
        <begin position="303"/>
        <end position="500"/>
    </location>
</feature>
<evidence type="ECO:0000256" key="4">
    <source>
        <dbReference type="ARBA" id="ARBA00023136"/>
    </source>
</evidence>
<dbReference type="InterPro" id="IPR051784">
    <property type="entry name" value="Nod_factor_ABC_transporter"/>
</dbReference>
<keyword evidence="9" id="KW-1185">Reference proteome</keyword>
<feature type="transmembrane region" description="Helical" evidence="6">
    <location>
        <begin position="456"/>
        <end position="478"/>
    </location>
</feature>
<dbReference type="AlphaFoldDB" id="A0A918DHF2"/>
<feature type="region of interest" description="Disordered" evidence="5">
    <location>
        <begin position="259"/>
        <end position="292"/>
    </location>
</feature>
<evidence type="ECO:0000313" key="8">
    <source>
        <dbReference type="EMBL" id="GGO66790.1"/>
    </source>
</evidence>
<protein>
    <recommendedName>
        <fullName evidence="7">ABC-2 type transporter transmembrane domain-containing protein</fullName>
    </recommendedName>
</protein>
<dbReference type="InterPro" id="IPR013525">
    <property type="entry name" value="ABC2_TM"/>
</dbReference>
<evidence type="ECO:0000256" key="6">
    <source>
        <dbReference type="SAM" id="Phobius"/>
    </source>
</evidence>
<feature type="transmembrane region" description="Helical" evidence="6">
    <location>
        <begin position="20"/>
        <end position="46"/>
    </location>
</feature>
<reference evidence="8" key="2">
    <citation type="submission" date="2020-09" db="EMBL/GenBank/DDBJ databases">
        <authorList>
            <person name="Sun Q."/>
            <person name="Zhou Y."/>
        </authorList>
    </citation>
    <scope>NUCLEOTIDE SEQUENCE</scope>
    <source>
        <strain evidence="8">CGMCC 4.7368</strain>
    </source>
</reference>
<evidence type="ECO:0000313" key="9">
    <source>
        <dbReference type="Proteomes" id="UP000646523"/>
    </source>
</evidence>
<sequence length="539" mass="56505">MNARLVLGLVRHETVSFFRAPIAAVFTLALPLMMMVILGASVGNAVIEDRSGVRVMQFVIPVLAVFGIAQACFGTLAIHLADLRDRGYLKRLRGTPVPAWAVISGLAGATLVVSMVTVVLLLGTGMIFYDLRLVGRTLPALVLSLLVGAGCFAALGFALAAVVRGAAVQMVGTGLLLALAFISDIFLPNAPLPRWLDVIGWIFPLRHFANAVGDGLNPFLPGTGFYGDHLAVLAVWGIAGVAVALWRFQWERPPERVATASPAARPVRPAGPDRPGRVARPEPPTGRPTPGRLVRGQVAHALSRLRRDPATAFFTAILPVLILVLISLVFGDVRTQGVRLAQFMIASMITYVIGIAGYVNLAETISTDKDRGIVKRLAGTPLPRWAYYTGAATTGLCVTLAAAVALVAVAVLGFGAEVRPGMLPGALVAILLGFACFSVLGALVSTLVSKGATANAVTLSSFLLLAFVSEVFVVGGTLPAGLRAVGDLFPVKHTALALLAALDPAGRPWPWTDLAVLAGWTVAGVLAIAAVTRWRSATR</sequence>
<dbReference type="RefSeq" id="WP_189123872.1">
    <property type="nucleotide sequence ID" value="NZ_BMNH01000004.1"/>
</dbReference>
<organism evidence="8 9">
    <name type="scientific">Nonomuraea cavernae</name>
    <dbReference type="NCBI Taxonomy" id="2045107"/>
    <lineage>
        <taxon>Bacteria</taxon>
        <taxon>Bacillati</taxon>
        <taxon>Actinomycetota</taxon>
        <taxon>Actinomycetes</taxon>
        <taxon>Streptosporangiales</taxon>
        <taxon>Streptosporangiaceae</taxon>
        <taxon>Nonomuraea</taxon>
    </lineage>
</organism>
<name>A0A918DHF2_9ACTN</name>
<feature type="transmembrane region" description="Helical" evidence="6">
    <location>
        <begin position="166"/>
        <end position="187"/>
    </location>
</feature>
<feature type="transmembrane region" description="Helical" evidence="6">
    <location>
        <begin position="100"/>
        <end position="128"/>
    </location>
</feature>
<evidence type="ECO:0000256" key="3">
    <source>
        <dbReference type="ARBA" id="ARBA00022989"/>
    </source>
</evidence>
<reference evidence="8" key="1">
    <citation type="journal article" date="2014" name="Int. J. Syst. Evol. Microbiol.">
        <title>Complete genome sequence of Corynebacterium casei LMG S-19264T (=DSM 44701T), isolated from a smear-ripened cheese.</title>
        <authorList>
            <consortium name="US DOE Joint Genome Institute (JGI-PGF)"/>
            <person name="Walter F."/>
            <person name="Albersmeier A."/>
            <person name="Kalinowski J."/>
            <person name="Ruckert C."/>
        </authorList>
    </citation>
    <scope>NUCLEOTIDE SEQUENCE</scope>
    <source>
        <strain evidence="8">CGMCC 4.7368</strain>
    </source>
</reference>
<proteinExistence type="predicted"/>